<name>A0A143GEE5_9PSED</name>
<dbReference type="GO" id="GO:0004713">
    <property type="term" value="F:protein tyrosine kinase activity"/>
    <property type="evidence" value="ECO:0007669"/>
    <property type="project" value="TreeGrafter"/>
</dbReference>
<keyword evidence="2" id="KW-1133">Transmembrane helix</keyword>
<sequence>MIEIRSFRDLLRLFFIFKHEFKLAALAALVIILLGAFLLPAKYESTARLLVKPGRDSTMPIEVDNRQPIVMPSTQRDPIVDEERLLTGRPIVRAVAEHYLDVMDKMQPPQGVWKRTKWYVKKGISSVFDGVRVVLETVGIVEETTPVERLAKSLEKNFDVTHAIGSTVMDISFTWDDPEIAQAVVKDWVETYIEERTQALGRKSLYAFYEGQVSSSAAQIKSYKEQILTHLNEIGASSITDRLEDLSERINVLRGEVFNSTRLIASSDVALQSTRDQLKGQPKEVTTVRQIALNPQQQDLRRLLNQKLLEKADMMRTYTDNAPPVKALDASIRAMQAQVAGESDTVQSSENRAPNTLEIHLQRVLLDETSRNQSLRTQLVQQQKQLTELEAQRKDALAIEPELARLARELNGTEKNYALYVDSLEKSRIDRELDKSQISNIAVIEEATLNPGRVFPKTLLMLLLAIPFSIVVGLLVIYLCYLLDQRIHDGGLVEGKFGLPLWTTLPELDTSTAQSTNAFNASIYRLYGLLPLERIAEQGLTLGLTSARHGEGVSFVVEQLRQLLEENGVRVRVGGIEPAIPGQVVLLDASALLDNRDAFINLRRADLIALVVEAQKSTVPVVEHALSILTTAFGKVDGIIINRRKFEVPVKVLKTIAKYRGSF</sequence>
<keyword evidence="2" id="KW-0472">Membrane</keyword>
<evidence type="ECO:0000256" key="1">
    <source>
        <dbReference type="SAM" id="Coils"/>
    </source>
</evidence>
<dbReference type="InterPro" id="IPR050445">
    <property type="entry name" value="Bact_polysacc_biosynth/exp"/>
</dbReference>
<accession>A0A1H2IG22</accession>
<evidence type="ECO:0000313" key="4">
    <source>
        <dbReference type="EMBL" id="NWD44812.1"/>
    </source>
</evidence>
<reference evidence="3 6" key="2">
    <citation type="journal article" date="2023" name="Microbiol. Resour. Announc.">
        <title>Whole-genome sequence of Pseudomonas yamanorum OLsAu1 isolated from the edible ectomycorrhizal mushroom Lactarius sp. section Deliciosi.</title>
        <authorList>
            <person name="Ramirez-Mendoza R."/>
            <person name="Angeles-Argaiz R.E."/>
            <person name="Hernandez-Oaxaca D."/>
            <person name="Aguirre-Beltran L."/>
            <person name="Almaraz-Suarez J."/>
            <person name="Perez-Moreno J."/>
        </authorList>
    </citation>
    <scope>NUCLEOTIDE SEQUENCE [LARGE SCALE GENOMIC DNA]</scope>
    <source>
        <strain evidence="3 6">OLsAu1</strain>
    </source>
</reference>
<gene>
    <name evidence="4" type="ORF">HX826_23320</name>
    <name evidence="3" type="ORF">RCO22_16280</name>
</gene>
<dbReference type="OrthoDB" id="6032174at2"/>
<dbReference type="GeneID" id="93515863"/>
<dbReference type="AlphaFoldDB" id="A0A143GEE5"/>
<accession>A0A143GEE5</accession>
<evidence type="ECO:0000313" key="3">
    <source>
        <dbReference type="EMBL" id="MDR0190499.1"/>
    </source>
</evidence>
<dbReference type="GO" id="GO:0005886">
    <property type="term" value="C:plasma membrane"/>
    <property type="evidence" value="ECO:0007669"/>
    <property type="project" value="TreeGrafter"/>
</dbReference>
<reference evidence="4 5" key="1">
    <citation type="submission" date="2020-04" db="EMBL/GenBank/DDBJ databases">
        <title>Molecular characterization of pseudomonads from Agaricus bisporus reveal novel blotch 2 pathogens in Western Europe.</title>
        <authorList>
            <person name="Taparia T."/>
            <person name="Krijger M."/>
            <person name="Haynes E."/>
            <person name="Elpinstone J.G."/>
            <person name="Noble R."/>
            <person name="Van Der Wolf J."/>
        </authorList>
    </citation>
    <scope>NUCLEOTIDE SEQUENCE [LARGE SCALE GENOMIC DNA]</scope>
    <source>
        <strain evidence="4 5">IPO3753</strain>
    </source>
</reference>
<dbReference type="Proteomes" id="UP000546584">
    <property type="component" value="Unassembled WGS sequence"/>
</dbReference>
<dbReference type="Proteomes" id="UP001224477">
    <property type="component" value="Unassembled WGS sequence"/>
</dbReference>
<feature type="transmembrane region" description="Helical" evidence="2">
    <location>
        <begin position="21"/>
        <end position="39"/>
    </location>
</feature>
<protein>
    <submittedName>
        <fullName evidence="3">Exopolysaccharide transport family protein</fullName>
    </submittedName>
    <submittedName>
        <fullName evidence="4">Lipopolysaccharide biosynthesis protein</fullName>
    </submittedName>
</protein>
<feature type="transmembrane region" description="Helical" evidence="2">
    <location>
        <begin position="459"/>
        <end position="483"/>
    </location>
</feature>
<evidence type="ECO:0000313" key="5">
    <source>
        <dbReference type="Proteomes" id="UP000546584"/>
    </source>
</evidence>
<evidence type="ECO:0000313" key="6">
    <source>
        <dbReference type="Proteomes" id="UP001224477"/>
    </source>
</evidence>
<dbReference type="PANTHER" id="PTHR32309:SF13">
    <property type="entry name" value="FERRIC ENTEROBACTIN TRANSPORT PROTEIN FEPE"/>
    <property type="match status" value="1"/>
</dbReference>
<comment type="caution">
    <text evidence="4">The sequence shown here is derived from an EMBL/GenBank/DDBJ whole genome shotgun (WGS) entry which is preliminary data.</text>
</comment>
<dbReference type="PANTHER" id="PTHR32309">
    <property type="entry name" value="TYROSINE-PROTEIN KINASE"/>
    <property type="match status" value="1"/>
</dbReference>
<proteinExistence type="predicted"/>
<dbReference type="RefSeq" id="WP_063028456.1">
    <property type="nucleotide sequence ID" value="NZ_CP012400.2"/>
</dbReference>
<dbReference type="EMBL" id="JAVGXC010000015">
    <property type="protein sequence ID" value="MDR0190499.1"/>
    <property type="molecule type" value="Genomic_DNA"/>
</dbReference>
<evidence type="ECO:0000256" key="2">
    <source>
        <dbReference type="SAM" id="Phobius"/>
    </source>
</evidence>
<keyword evidence="1" id="KW-0175">Coiled coil</keyword>
<keyword evidence="2" id="KW-0812">Transmembrane</keyword>
<dbReference type="KEGG" id="pym:AK972_1764"/>
<feature type="coiled-coil region" evidence="1">
    <location>
        <begin position="372"/>
        <end position="399"/>
    </location>
</feature>
<keyword evidence="6" id="KW-1185">Reference proteome</keyword>
<organism evidence="4 5">
    <name type="scientific">Pseudomonas yamanorum</name>
    <dbReference type="NCBI Taxonomy" id="515393"/>
    <lineage>
        <taxon>Bacteria</taxon>
        <taxon>Pseudomonadati</taxon>
        <taxon>Pseudomonadota</taxon>
        <taxon>Gammaproteobacteria</taxon>
        <taxon>Pseudomonadales</taxon>
        <taxon>Pseudomonadaceae</taxon>
        <taxon>Pseudomonas</taxon>
    </lineage>
</organism>
<dbReference type="EMBL" id="JACAQR010000032">
    <property type="protein sequence ID" value="NWD44812.1"/>
    <property type="molecule type" value="Genomic_DNA"/>
</dbReference>